<dbReference type="RefSeq" id="WP_003392699.1">
    <property type="nucleotide sequence ID" value="NZ_APBN01000021.1"/>
</dbReference>
<evidence type="ECO:0000313" key="2">
    <source>
        <dbReference type="EMBL" id="EMT50104.1"/>
    </source>
</evidence>
<keyword evidence="2" id="KW-0449">Lipoprotein</keyword>
<dbReference type="EMBL" id="APBN01000021">
    <property type="protein sequence ID" value="EMT50104.1"/>
    <property type="molecule type" value="Genomic_DNA"/>
</dbReference>
<keyword evidence="3" id="KW-1185">Reference proteome</keyword>
<protein>
    <submittedName>
        <fullName evidence="2">Putative lipoprotein</fullName>
    </submittedName>
</protein>
<dbReference type="Proteomes" id="UP000012081">
    <property type="component" value="Unassembled WGS sequence"/>
</dbReference>
<evidence type="ECO:0000256" key="1">
    <source>
        <dbReference type="SAM" id="SignalP"/>
    </source>
</evidence>
<keyword evidence="1" id="KW-0732">Signal</keyword>
<feature type="chain" id="PRO_5038387159" evidence="1">
    <location>
        <begin position="18"/>
        <end position="91"/>
    </location>
</feature>
<dbReference type="AlphaFoldDB" id="M8D1P6"/>
<sequence>MRNLFLFFIFTCLFVTAGCVKNDNLLPDDSIKEQTLKIGVIGQSPAVTETNIVFTETTFEKLSNATDTDFDALFIMPEKLEEASHGQYAKL</sequence>
<evidence type="ECO:0000313" key="3">
    <source>
        <dbReference type="Proteomes" id="UP000012081"/>
    </source>
</evidence>
<gene>
    <name evidence="2" type="ORF">I532_24171</name>
</gene>
<organism evidence="2 3">
    <name type="scientific">Brevibacillus borstelensis AK1</name>
    <dbReference type="NCBI Taxonomy" id="1300222"/>
    <lineage>
        <taxon>Bacteria</taxon>
        <taxon>Bacillati</taxon>
        <taxon>Bacillota</taxon>
        <taxon>Bacilli</taxon>
        <taxon>Bacillales</taxon>
        <taxon>Paenibacillaceae</taxon>
        <taxon>Brevibacillus</taxon>
    </lineage>
</organism>
<feature type="signal peptide" evidence="1">
    <location>
        <begin position="1"/>
        <end position="17"/>
    </location>
</feature>
<accession>M8D1P6</accession>
<comment type="caution">
    <text evidence="2">The sequence shown here is derived from an EMBL/GenBank/DDBJ whole genome shotgun (WGS) entry which is preliminary data.</text>
</comment>
<dbReference type="PROSITE" id="PS51257">
    <property type="entry name" value="PROKAR_LIPOPROTEIN"/>
    <property type="match status" value="1"/>
</dbReference>
<reference evidence="2 3" key="1">
    <citation type="submission" date="2013-03" db="EMBL/GenBank/DDBJ databases">
        <title>Assembly of a new bacterial strain Brevibacillus borstelensis AK1.</title>
        <authorList>
            <person name="Rajan I."/>
            <person name="PoliReddy D."/>
            <person name="Sugumar T."/>
            <person name="Rathinam K."/>
            <person name="Alqarawi S."/>
            <person name="Khalil A.B."/>
            <person name="Sivakumar N."/>
        </authorList>
    </citation>
    <scope>NUCLEOTIDE SEQUENCE [LARGE SCALE GENOMIC DNA]</scope>
    <source>
        <strain evidence="2 3">AK1</strain>
    </source>
</reference>
<name>M8D1P6_9BACL</name>
<proteinExistence type="predicted"/>